<reference evidence="12 13" key="2">
    <citation type="submission" date="2024-07" db="EMBL/GenBank/DDBJ databases">
        <authorList>
            <person name="Akdeniz Z."/>
        </authorList>
    </citation>
    <scope>NUCLEOTIDE SEQUENCE [LARGE SCALE GENOMIC DNA]</scope>
</reference>
<keyword evidence="7" id="KW-0238">DNA-binding</keyword>
<dbReference type="PANTHER" id="PTHR48144:SF2">
    <property type="entry name" value="DNA-DIRECTED DNA POLYMERASE"/>
    <property type="match status" value="1"/>
</dbReference>
<dbReference type="Proteomes" id="UP001642409">
    <property type="component" value="Unassembled WGS sequence"/>
</dbReference>
<reference evidence="11" key="1">
    <citation type="submission" date="2023-06" db="EMBL/GenBank/DDBJ databases">
        <authorList>
            <person name="Kurt Z."/>
        </authorList>
    </citation>
    <scope>NUCLEOTIDE SEQUENCE</scope>
</reference>
<accession>A0AA86NF94</accession>
<dbReference type="SUPFAM" id="SSF56672">
    <property type="entry name" value="DNA/RNA polymerases"/>
    <property type="match status" value="1"/>
</dbReference>
<evidence type="ECO:0000256" key="3">
    <source>
        <dbReference type="ARBA" id="ARBA00022679"/>
    </source>
</evidence>
<name>A0AA86NF94_9EUKA</name>
<evidence type="ECO:0000313" key="11">
    <source>
        <dbReference type="EMBL" id="CAI9918544.1"/>
    </source>
</evidence>
<dbReference type="EMBL" id="CAXDID020000589">
    <property type="protein sequence ID" value="CAL6104921.1"/>
    <property type="molecule type" value="Genomic_DNA"/>
</dbReference>
<dbReference type="AlphaFoldDB" id="A0AA86NF94"/>
<evidence type="ECO:0000256" key="2">
    <source>
        <dbReference type="ARBA" id="ARBA00012417"/>
    </source>
</evidence>
<feature type="region of interest" description="Disordered" evidence="9">
    <location>
        <begin position="1232"/>
        <end position="1256"/>
    </location>
</feature>
<gene>
    <name evidence="11" type="ORF">HINF_LOCUS6189</name>
    <name evidence="12" type="ORF">HINF_LOCUS73015</name>
</gene>
<keyword evidence="3" id="KW-0808">Transferase</keyword>
<comment type="similarity">
    <text evidence="1">Belongs to the DNA polymerase type-B family.</text>
</comment>
<dbReference type="EMBL" id="CATOUU010000159">
    <property type="protein sequence ID" value="CAI9918544.1"/>
    <property type="molecule type" value="Genomic_DNA"/>
</dbReference>
<dbReference type="EC" id="2.7.7.7" evidence="2"/>
<evidence type="ECO:0000256" key="9">
    <source>
        <dbReference type="SAM" id="MobiDB-lite"/>
    </source>
</evidence>
<dbReference type="GO" id="GO:0000166">
    <property type="term" value="F:nucleotide binding"/>
    <property type="evidence" value="ECO:0007669"/>
    <property type="project" value="InterPro"/>
</dbReference>
<evidence type="ECO:0000313" key="13">
    <source>
        <dbReference type="Proteomes" id="UP001642409"/>
    </source>
</evidence>
<dbReference type="Pfam" id="PF03175">
    <property type="entry name" value="DNA_pol_B_2"/>
    <property type="match status" value="1"/>
</dbReference>
<dbReference type="Gene3D" id="3.30.420.10">
    <property type="entry name" value="Ribonuclease H-like superfamily/Ribonuclease H"/>
    <property type="match status" value="1"/>
</dbReference>
<evidence type="ECO:0000256" key="5">
    <source>
        <dbReference type="ARBA" id="ARBA00022705"/>
    </source>
</evidence>
<dbReference type="PANTHER" id="PTHR48144">
    <property type="entry name" value="DNA-DIRECTED DNA POLYMERASE"/>
    <property type="match status" value="1"/>
</dbReference>
<dbReference type="InterPro" id="IPR004868">
    <property type="entry name" value="DNA-dir_DNA_pol_B_mt/vir"/>
</dbReference>
<keyword evidence="13" id="KW-1185">Reference proteome</keyword>
<evidence type="ECO:0000256" key="8">
    <source>
        <dbReference type="ARBA" id="ARBA00049244"/>
    </source>
</evidence>
<feature type="domain" description="DNA-directed DNA polymerase family B mitochondria/virus" evidence="10">
    <location>
        <begin position="595"/>
        <end position="1060"/>
    </location>
</feature>
<dbReference type="InterPro" id="IPR012337">
    <property type="entry name" value="RNaseH-like_sf"/>
</dbReference>
<evidence type="ECO:0000313" key="12">
    <source>
        <dbReference type="EMBL" id="CAL6104921.1"/>
    </source>
</evidence>
<evidence type="ECO:0000256" key="6">
    <source>
        <dbReference type="ARBA" id="ARBA00022932"/>
    </source>
</evidence>
<evidence type="ECO:0000259" key="10">
    <source>
        <dbReference type="Pfam" id="PF03175"/>
    </source>
</evidence>
<keyword evidence="5" id="KW-0235">DNA replication</keyword>
<dbReference type="GO" id="GO:0003677">
    <property type="term" value="F:DNA binding"/>
    <property type="evidence" value="ECO:0007669"/>
    <property type="project" value="UniProtKB-KW"/>
</dbReference>
<keyword evidence="4" id="KW-0548">Nucleotidyltransferase</keyword>
<dbReference type="GO" id="GO:0003887">
    <property type="term" value="F:DNA-directed DNA polymerase activity"/>
    <property type="evidence" value="ECO:0007669"/>
    <property type="project" value="UniProtKB-KW"/>
</dbReference>
<evidence type="ECO:0000256" key="7">
    <source>
        <dbReference type="ARBA" id="ARBA00023125"/>
    </source>
</evidence>
<comment type="catalytic activity">
    <reaction evidence="8">
        <text>DNA(n) + a 2'-deoxyribonucleoside 5'-triphosphate = DNA(n+1) + diphosphate</text>
        <dbReference type="Rhea" id="RHEA:22508"/>
        <dbReference type="Rhea" id="RHEA-COMP:17339"/>
        <dbReference type="Rhea" id="RHEA-COMP:17340"/>
        <dbReference type="ChEBI" id="CHEBI:33019"/>
        <dbReference type="ChEBI" id="CHEBI:61560"/>
        <dbReference type="ChEBI" id="CHEBI:173112"/>
        <dbReference type="EC" id="2.7.7.7"/>
    </reaction>
</comment>
<sequence>MTHDENKTVNISNMTLDQLRQLLNDYDFDEMYYNRIIKRINQLVILEEMQRISPQFDDDTVQHVNERTKQQIINQELQNLMPDFEAIKQLEFKEKQQLTMQILNLKYDVSQYDDIQVLEILQQKQKDKNGVIKFDGPQNQALVQYHLASILKYYKGMIIRVYYKDQDNNMSIQIYTIKDRLIQSIQQAVFKGVQNEIEHAGSDMLLEYQMFHAYKIEILSMIDVKNKNTLQQNDVQMDELDKNMKMKRDDYQKLKQGEYKQLVLDGQIEPKKKTNKKNKGAYFNFINKIPQIDLSRYQIGNNLEQHLQLSRQQQCFIYALQMSEKYNDQEIQAILSQIPQNLQLFSLSQIKNIKHIGPITIHYYEKEDSDSRKMIIKGDKDDERQYKKEPIHLCLFKEHYFIYDTDLEISNFWLNNYEQYKNNEKFLDNTNVCQIRGNCFRKSKNLNDSLSVIKLMFELNMFEEIKDYNEFNYKENSKQVISAPANAQDYCKMSRTSATHMKGKILLQKDSEDILGGNLYNEGIEHNKFNKILFADTEAFTIDDEGKFINHECYLCVWADGDIYESSKDVNGLIRYIYKLYENDQYIKTNCNKPQSNVLVYFHNLSYDCQFIIKEKYEINDVIQNNGKMLQFSITLANRQGAKVKIVFRDSYIMISEKLSELPKMFLSKQEQDVIQKEVMCYNYYTKSRYLDNIGDIDEALQFITMKDVIDVKQEFIEALKKSNCMIGDKSFDMQKYALFYCEQDVRVLQKCVQKFAELLLENLEMDMYSYISISSLALAYQAKNHCFDNCYQVTGLLRQFLQQFVIGGRCMTSENKKQVMGNLYTNKAVKRLKLQDFDAVSLYPSAMTRTYYPAGKLQTLTPEMIQHYNVRENLFQIKEEKTSTDYHTLFLEVKLFKGNDFKKRDFPLLSQKIDGVRQFTNKICEENRYFLDTIGLQELVLRQNFKYEIISGVYTEKRDYTIQKIIKFMFDERVKCKEVDNPLQAVYKLMMNSSYGKTIEGDRNETIEIYEESQIEKLYNKYDQINSVQQYGDKFCVKLEKECCEQTGYHHIGIQILSMSKRIMNEVMALAEDEKIKIYYQDTDSMQLKGNDLVRLNKKFKAKYDRELIGKKMGQFHSDFKSKKGKVQYGAYGVYISKKVYCVKLRVKDKKEKFCYDYHIRMKGVTSECITQKADELYGGDVIKLYQDLANGKAIEFDLCNAKVFMKKQDDYSYVNMSEFKRTLQFLTKEEKEQKKEEKKEEKKKKREEEKKNKK</sequence>
<keyword evidence="6" id="KW-0239">DNA-directed DNA polymerase</keyword>
<dbReference type="InterPro" id="IPR036397">
    <property type="entry name" value="RNaseH_sf"/>
</dbReference>
<organism evidence="11">
    <name type="scientific">Hexamita inflata</name>
    <dbReference type="NCBI Taxonomy" id="28002"/>
    <lineage>
        <taxon>Eukaryota</taxon>
        <taxon>Metamonada</taxon>
        <taxon>Diplomonadida</taxon>
        <taxon>Hexamitidae</taxon>
        <taxon>Hexamitinae</taxon>
        <taxon>Hexamita</taxon>
    </lineage>
</organism>
<protein>
    <recommendedName>
        <fullName evidence="2">DNA-directed DNA polymerase</fullName>
        <ecNumber evidence="2">2.7.7.7</ecNumber>
    </recommendedName>
</protein>
<evidence type="ECO:0000256" key="4">
    <source>
        <dbReference type="ARBA" id="ARBA00022695"/>
    </source>
</evidence>
<dbReference type="InterPro" id="IPR043502">
    <property type="entry name" value="DNA/RNA_pol_sf"/>
</dbReference>
<dbReference type="SUPFAM" id="SSF53098">
    <property type="entry name" value="Ribonuclease H-like"/>
    <property type="match status" value="1"/>
</dbReference>
<evidence type="ECO:0000256" key="1">
    <source>
        <dbReference type="ARBA" id="ARBA00005755"/>
    </source>
</evidence>
<comment type="caution">
    <text evidence="11">The sequence shown here is derived from an EMBL/GenBank/DDBJ whole genome shotgun (WGS) entry which is preliminary data.</text>
</comment>
<dbReference type="GO" id="GO:0006260">
    <property type="term" value="P:DNA replication"/>
    <property type="evidence" value="ECO:0007669"/>
    <property type="project" value="UniProtKB-KW"/>
</dbReference>
<proteinExistence type="inferred from homology"/>